<reference evidence="4" key="1">
    <citation type="journal article" date="2013" name="Science">
        <title>The Amborella genome and the evolution of flowering plants.</title>
        <authorList>
            <consortium name="Amborella Genome Project"/>
        </authorList>
    </citation>
    <scope>NUCLEOTIDE SEQUENCE [LARGE SCALE GENOMIC DNA]</scope>
</reference>
<gene>
    <name evidence="3" type="ORF">AMTR_s00126p00122920</name>
</gene>
<evidence type="ECO:0000313" key="4">
    <source>
        <dbReference type="Proteomes" id="UP000017836"/>
    </source>
</evidence>
<dbReference type="InterPro" id="IPR018247">
    <property type="entry name" value="EF_Hand_1_Ca_BS"/>
</dbReference>
<evidence type="ECO:0000256" key="1">
    <source>
        <dbReference type="ARBA" id="ARBA00022837"/>
    </source>
</evidence>
<dbReference type="GO" id="GO:0005509">
    <property type="term" value="F:calcium ion binding"/>
    <property type="evidence" value="ECO:0007669"/>
    <property type="project" value="InterPro"/>
</dbReference>
<dbReference type="CDD" id="cd00051">
    <property type="entry name" value="EFh"/>
    <property type="match status" value="1"/>
</dbReference>
<dbReference type="PROSITE" id="PS00018">
    <property type="entry name" value="EF_HAND_1"/>
    <property type="match status" value="2"/>
</dbReference>
<proteinExistence type="predicted"/>
<keyword evidence="4" id="KW-1185">Reference proteome</keyword>
<feature type="domain" description="EF-hand" evidence="2">
    <location>
        <begin position="1"/>
        <end position="26"/>
    </location>
</feature>
<dbReference type="SUPFAM" id="SSF47473">
    <property type="entry name" value="EF-hand"/>
    <property type="match status" value="1"/>
</dbReference>
<dbReference type="HOGENOM" id="CLU_147785_0_1_1"/>
<name>W1NPW6_AMBTC</name>
<evidence type="ECO:0000259" key="2">
    <source>
        <dbReference type="PROSITE" id="PS50222"/>
    </source>
</evidence>
<dbReference type="InterPro" id="IPR002048">
    <property type="entry name" value="EF_hand_dom"/>
</dbReference>
<dbReference type="AlphaFoldDB" id="W1NPW6"/>
<dbReference type="Gramene" id="ERM97155">
    <property type="protein sequence ID" value="ERM97155"/>
    <property type="gene ID" value="AMTR_s00126p00122920"/>
</dbReference>
<dbReference type="Gene3D" id="1.10.238.10">
    <property type="entry name" value="EF-hand"/>
    <property type="match status" value="1"/>
</dbReference>
<keyword evidence="1" id="KW-0106">Calcium</keyword>
<sequence>MKCDKDGDGRISKGELREVVGNLGSWFPWWACRKAMAAADANHNGIIDDNEMPALVTYLHDWSGVKITVY</sequence>
<dbReference type="OMA" id="VSKWGIS"/>
<dbReference type="PROSITE" id="PS50222">
    <property type="entry name" value="EF_HAND_2"/>
    <property type="match status" value="1"/>
</dbReference>
<dbReference type="Proteomes" id="UP000017836">
    <property type="component" value="Unassembled WGS sequence"/>
</dbReference>
<protein>
    <recommendedName>
        <fullName evidence="2">EF-hand domain-containing protein</fullName>
    </recommendedName>
</protein>
<accession>W1NPW6</accession>
<dbReference type="EMBL" id="KI396602">
    <property type="protein sequence ID" value="ERM97155.1"/>
    <property type="molecule type" value="Genomic_DNA"/>
</dbReference>
<evidence type="ECO:0000313" key="3">
    <source>
        <dbReference type="EMBL" id="ERM97155.1"/>
    </source>
</evidence>
<organism evidence="3 4">
    <name type="scientific">Amborella trichopoda</name>
    <dbReference type="NCBI Taxonomy" id="13333"/>
    <lineage>
        <taxon>Eukaryota</taxon>
        <taxon>Viridiplantae</taxon>
        <taxon>Streptophyta</taxon>
        <taxon>Embryophyta</taxon>
        <taxon>Tracheophyta</taxon>
        <taxon>Spermatophyta</taxon>
        <taxon>Magnoliopsida</taxon>
        <taxon>Amborellales</taxon>
        <taxon>Amborellaceae</taxon>
        <taxon>Amborella</taxon>
    </lineage>
</organism>
<dbReference type="Pfam" id="PF13202">
    <property type="entry name" value="EF-hand_5"/>
    <property type="match status" value="1"/>
</dbReference>
<dbReference type="InterPro" id="IPR011992">
    <property type="entry name" value="EF-hand-dom_pair"/>
</dbReference>